<feature type="signal peptide" evidence="1">
    <location>
        <begin position="1"/>
        <end position="22"/>
    </location>
</feature>
<dbReference type="EMBL" id="VUOA01000019">
    <property type="protein sequence ID" value="KAA2237471.1"/>
    <property type="molecule type" value="Genomic_DNA"/>
</dbReference>
<evidence type="ECO:0000313" key="3">
    <source>
        <dbReference type="Proteomes" id="UP000323142"/>
    </source>
</evidence>
<feature type="chain" id="PRO_5022881735" evidence="1">
    <location>
        <begin position="23"/>
        <end position="130"/>
    </location>
</feature>
<reference evidence="2 3" key="1">
    <citation type="submission" date="2019-09" db="EMBL/GenBank/DDBJ databases">
        <title>Salinarimonas rosea gen. nov., sp. nov., a new member of the a-2 subgroup of the Proteobacteria.</title>
        <authorList>
            <person name="Liu J."/>
        </authorList>
    </citation>
    <scope>NUCLEOTIDE SEQUENCE [LARGE SCALE GENOMIC DNA]</scope>
    <source>
        <strain evidence="2 3">BN140002</strain>
    </source>
</reference>
<dbReference type="Proteomes" id="UP000323142">
    <property type="component" value="Unassembled WGS sequence"/>
</dbReference>
<accession>A0A5B2VEE9</accession>
<proteinExistence type="predicted"/>
<keyword evidence="1" id="KW-0732">Signal</keyword>
<organism evidence="2 3">
    <name type="scientific">Salinarimonas soli</name>
    <dbReference type="NCBI Taxonomy" id="1638099"/>
    <lineage>
        <taxon>Bacteria</taxon>
        <taxon>Pseudomonadati</taxon>
        <taxon>Pseudomonadota</taxon>
        <taxon>Alphaproteobacteria</taxon>
        <taxon>Hyphomicrobiales</taxon>
        <taxon>Salinarimonadaceae</taxon>
        <taxon>Salinarimonas</taxon>
    </lineage>
</organism>
<dbReference type="RefSeq" id="WP_149817306.1">
    <property type="nucleotide sequence ID" value="NZ_VUOA01000019.1"/>
</dbReference>
<evidence type="ECO:0000256" key="1">
    <source>
        <dbReference type="SAM" id="SignalP"/>
    </source>
</evidence>
<keyword evidence="3" id="KW-1185">Reference proteome</keyword>
<sequence length="130" mass="14556">MKSVLFAAFVATLGAAIVPAQAQAQAPSADPLVRLAQFGGYYEGRPQRYIEGPVYRRGPSYQEEEAYDPRPRRRYYEQEEAYSPRPRRAGRFGQACETSRGTCYVNPQPIGSRCRCDIPGFGPKRGNVAY</sequence>
<protein>
    <submittedName>
        <fullName evidence="2">Uncharacterized protein</fullName>
    </submittedName>
</protein>
<dbReference type="AlphaFoldDB" id="A0A5B2VEE9"/>
<dbReference type="OrthoDB" id="7998449at2"/>
<gene>
    <name evidence="2" type="ORF">F0L46_10780</name>
</gene>
<reference evidence="2 3" key="2">
    <citation type="submission" date="2019-09" db="EMBL/GenBank/DDBJ databases">
        <authorList>
            <person name="Jin C."/>
        </authorList>
    </citation>
    <scope>NUCLEOTIDE SEQUENCE [LARGE SCALE GENOMIC DNA]</scope>
    <source>
        <strain evidence="2 3">BN140002</strain>
    </source>
</reference>
<name>A0A5B2VEE9_9HYPH</name>
<comment type="caution">
    <text evidence="2">The sequence shown here is derived from an EMBL/GenBank/DDBJ whole genome shotgun (WGS) entry which is preliminary data.</text>
</comment>
<evidence type="ECO:0000313" key="2">
    <source>
        <dbReference type="EMBL" id="KAA2237471.1"/>
    </source>
</evidence>